<comment type="similarity">
    <text evidence="1">Belongs to the RecN family.</text>
</comment>
<dbReference type="GO" id="GO:0006281">
    <property type="term" value="P:DNA repair"/>
    <property type="evidence" value="ECO:0007669"/>
    <property type="project" value="UniProtKB-KW"/>
</dbReference>
<accession>A0AAW9HXU5</accession>
<evidence type="ECO:0000256" key="6">
    <source>
        <dbReference type="ARBA" id="ARBA00023204"/>
    </source>
</evidence>
<organism evidence="9 10">
    <name type="scientific">Clostridium perfringens</name>
    <dbReference type="NCBI Taxonomy" id="1502"/>
    <lineage>
        <taxon>Bacteria</taxon>
        <taxon>Bacillati</taxon>
        <taxon>Bacillota</taxon>
        <taxon>Clostridia</taxon>
        <taxon>Eubacteriales</taxon>
        <taxon>Clostridiaceae</taxon>
        <taxon>Clostridium</taxon>
    </lineage>
</organism>
<dbReference type="GO" id="GO:0005524">
    <property type="term" value="F:ATP binding"/>
    <property type="evidence" value="ECO:0007669"/>
    <property type="project" value="UniProtKB-KW"/>
</dbReference>
<evidence type="ECO:0000256" key="3">
    <source>
        <dbReference type="ARBA" id="ARBA00022741"/>
    </source>
</evidence>
<evidence type="ECO:0000256" key="4">
    <source>
        <dbReference type="ARBA" id="ARBA00022763"/>
    </source>
</evidence>
<protein>
    <recommendedName>
        <fullName evidence="2">DNA repair protein RecN</fullName>
    </recommendedName>
    <alternativeName>
        <fullName evidence="7">Recombination protein N</fullName>
    </alternativeName>
</protein>
<dbReference type="Proteomes" id="UP001288778">
    <property type="component" value="Unassembled WGS sequence"/>
</dbReference>
<dbReference type="InterPro" id="IPR038729">
    <property type="entry name" value="Rad50/SbcC_AAA"/>
</dbReference>
<dbReference type="Pfam" id="PF13476">
    <property type="entry name" value="AAA_23"/>
    <property type="match status" value="1"/>
</dbReference>
<dbReference type="GO" id="GO:0009432">
    <property type="term" value="P:SOS response"/>
    <property type="evidence" value="ECO:0007669"/>
    <property type="project" value="TreeGrafter"/>
</dbReference>
<keyword evidence="6" id="KW-0234">DNA repair</keyword>
<dbReference type="Gene3D" id="3.40.50.300">
    <property type="entry name" value="P-loop containing nucleotide triphosphate hydrolases"/>
    <property type="match status" value="1"/>
</dbReference>
<dbReference type="SUPFAM" id="SSF52540">
    <property type="entry name" value="P-loop containing nucleoside triphosphate hydrolases"/>
    <property type="match status" value="1"/>
</dbReference>
<reference evidence="9" key="1">
    <citation type="submission" date="2019-11" db="EMBL/GenBank/DDBJ databases">
        <title>Characterization of Clostridium perfringens isolates from swine manure treated agricultural soils.</title>
        <authorList>
            <person name="Wushke S.T."/>
        </authorList>
    </citation>
    <scope>NUCLEOTIDE SEQUENCE</scope>
    <source>
        <strain evidence="9">X94</strain>
    </source>
</reference>
<dbReference type="PANTHER" id="PTHR11059">
    <property type="entry name" value="DNA REPAIR PROTEIN RECN"/>
    <property type="match status" value="1"/>
</dbReference>
<dbReference type="PANTHER" id="PTHR11059:SF0">
    <property type="entry name" value="DNA REPAIR PROTEIN RECN"/>
    <property type="match status" value="1"/>
</dbReference>
<evidence type="ECO:0000313" key="10">
    <source>
        <dbReference type="Proteomes" id="UP001288778"/>
    </source>
</evidence>
<evidence type="ECO:0000256" key="1">
    <source>
        <dbReference type="ARBA" id="ARBA00009441"/>
    </source>
</evidence>
<keyword evidence="4" id="KW-0227">DNA damage</keyword>
<sequence>MLNTLSIRNLAVVERVDVHFYPGFHVLTGETGAGKSIII</sequence>
<evidence type="ECO:0000256" key="5">
    <source>
        <dbReference type="ARBA" id="ARBA00022840"/>
    </source>
</evidence>
<evidence type="ECO:0000256" key="2">
    <source>
        <dbReference type="ARBA" id="ARBA00021315"/>
    </source>
</evidence>
<dbReference type="InterPro" id="IPR004604">
    <property type="entry name" value="DNA_recomb/repair_RecN"/>
</dbReference>
<dbReference type="EMBL" id="WNUI01000419">
    <property type="protein sequence ID" value="MDZ4910536.1"/>
    <property type="molecule type" value="Genomic_DNA"/>
</dbReference>
<comment type="caution">
    <text evidence="9">The sequence shown here is derived from an EMBL/GenBank/DDBJ whole genome shotgun (WGS) entry which is preliminary data.</text>
</comment>
<gene>
    <name evidence="9" type="ORF">GNF68_16205</name>
</gene>
<evidence type="ECO:0000313" key="9">
    <source>
        <dbReference type="EMBL" id="MDZ4910536.1"/>
    </source>
</evidence>
<evidence type="ECO:0000256" key="7">
    <source>
        <dbReference type="ARBA" id="ARBA00033408"/>
    </source>
</evidence>
<dbReference type="AlphaFoldDB" id="A0AAW9HXU5"/>
<keyword evidence="3" id="KW-0547">Nucleotide-binding</keyword>
<keyword evidence="5" id="KW-0067">ATP-binding</keyword>
<evidence type="ECO:0000259" key="8">
    <source>
        <dbReference type="Pfam" id="PF13476"/>
    </source>
</evidence>
<feature type="domain" description="Rad50/SbcC-type AAA" evidence="8">
    <location>
        <begin position="5"/>
        <end position="39"/>
    </location>
</feature>
<proteinExistence type="inferred from homology"/>
<dbReference type="GO" id="GO:0043590">
    <property type="term" value="C:bacterial nucleoid"/>
    <property type="evidence" value="ECO:0007669"/>
    <property type="project" value="TreeGrafter"/>
</dbReference>
<dbReference type="GO" id="GO:0006310">
    <property type="term" value="P:DNA recombination"/>
    <property type="evidence" value="ECO:0007669"/>
    <property type="project" value="InterPro"/>
</dbReference>
<dbReference type="InterPro" id="IPR027417">
    <property type="entry name" value="P-loop_NTPase"/>
</dbReference>
<feature type="non-terminal residue" evidence="9">
    <location>
        <position position="39"/>
    </location>
</feature>
<name>A0AAW9HXU5_CLOPF</name>